<dbReference type="UniPathway" id="UPA00391"/>
<evidence type="ECO:0000256" key="2">
    <source>
        <dbReference type="ARBA" id="ARBA00005061"/>
    </source>
</evidence>
<comment type="catalytic activity">
    <reaction evidence="10">
        <text>7,8-dihydroneopterin 3'-triphosphate + H2O = 6-carboxy-5,6,7,8-tetrahydropterin + triphosphate + acetaldehyde + 2 H(+)</text>
        <dbReference type="Rhea" id="RHEA:27966"/>
        <dbReference type="ChEBI" id="CHEBI:15343"/>
        <dbReference type="ChEBI" id="CHEBI:15377"/>
        <dbReference type="ChEBI" id="CHEBI:15378"/>
        <dbReference type="ChEBI" id="CHEBI:18036"/>
        <dbReference type="ChEBI" id="CHEBI:58462"/>
        <dbReference type="ChEBI" id="CHEBI:61032"/>
        <dbReference type="EC" id="4.1.2.50"/>
    </reaction>
</comment>
<accession>A0A4R5AVP8</accession>
<dbReference type="AlphaFoldDB" id="A0A4R5AVP8"/>
<gene>
    <name evidence="11" type="ORF">E1293_27820</name>
</gene>
<dbReference type="InterPro" id="IPR038418">
    <property type="entry name" value="6-PTP_synth/QueD_sf"/>
</dbReference>
<dbReference type="EC" id="4.1.2.50" evidence="4"/>
<sequence>MFAITVRDHVMIAHSFRGEVFGPAQRLHGATYVVDATFRRADLDPDGLVVDIGLATGELGEVLGGLNYRNLDDEPDFAGVNTSTEFLAKVIADRLADHVHAGALGEHARGLSGIQVTLHESHVAWASYERDL</sequence>
<evidence type="ECO:0000256" key="9">
    <source>
        <dbReference type="ARBA" id="ARBA00031449"/>
    </source>
</evidence>
<dbReference type="PANTHER" id="PTHR12589">
    <property type="entry name" value="PYRUVOYL TETRAHYDROBIOPTERIN SYNTHASE"/>
    <property type="match status" value="1"/>
</dbReference>
<dbReference type="FunFam" id="3.30.479.10:FF:000005">
    <property type="entry name" value="6-pyruvoyl tetrahydropterin synthase"/>
    <property type="match status" value="1"/>
</dbReference>
<evidence type="ECO:0000256" key="3">
    <source>
        <dbReference type="ARBA" id="ARBA00008900"/>
    </source>
</evidence>
<evidence type="ECO:0000313" key="11">
    <source>
        <dbReference type="EMBL" id="TDD75776.1"/>
    </source>
</evidence>
<dbReference type="PANTHER" id="PTHR12589:SF7">
    <property type="entry name" value="6-PYRUVOYL TETRAHYDROBIOPTERIN SYNTHASE"/>
    <property type="match status" value="1"/>
</dbReference>
<evidence type="ECO:0000256" key="10">
    <source>
        <dbReference type="ARBA" id="ARBA00048807"/>
    </source>
</evidence>
<dbReference type="GO" id="GO:0046872">
    <property type="term" value="F:metal ion binding"/>
    <property type="evidence" value="ECO:0007669"/>
    <property type="project" value="UniProtKB-KW"/>
</dbReference>
<evidence type="ECO:0000313" key="12">
    <source>
        <dbReference type="Proteomes" id="UP000295578"/>
    </source>
</evidence>
<keyword evidence="12" id="KW-1185">Reference proteome</keyword>
<evidence type="ECO:0000256" key="7">
    <source>
        <dbReference type="ARBA" id="ARBA00022833"/>
    </source>
</evidence>
<dbReference type="EMBL" id="SMKY01000151">
    <property type="protein sequence ID" value="TDD75776.1"/>
    <property type="molecule type" value="Genomic_DNA"/>
</dbReference>
<comment type="caution">
    <text evidence="11">The sequence shown here is derived from an EMBL/GenBank/DDBJ whole genome shotgun (WGS) entry which is preliminary data.</text>
</comment>
<dbReference type="InterPro" id="IPR007115">
    <property type="entry name" value="6-PTP_synth/QueD"/>
</dbReference>
<keyword evidence="6" id="KW-0479">Metal-binding</keyword>
<dbReference type="OrthoDB" id="9787853at2"/>
<dbReference type="Pfam" id="PF01242">
    <property type="entry name" value="PTPS"/>
    <property type="match status" value="1"/>
</dbReference>
<protein>
    <recommendedName>
        <fullName evidence="5">6-carboxy-5,6,7,8-tetrahydropterin synthase</fullName>
        <ecNumber evidence="4">4.1.2.50</ecNumber>
    </recommendedName>
    <alternativeName>
        <fullName evidence="9">Queuosine biosynthesis protein QueD</fullName>
    </alternativeName>
</protein>
<keyword evidence="8" id="KW-0456">Lyase</keyword>
<dbReference type="RefSeq" id="WP_132200447.1">
    <property type="nucleotide sequence ID" value="NZ_SMKY01000151.1"/>
</dbReference>
<proteinExistence type="inferred from homology"/>
<evidence type="ECO:0000256" key="1">
    <source>
        <dbReference type="ARBA" id="ARBA00001947"/>
    </source>
</evidence>
<comment type="similarity">
    <text evidence="3">Belongs to the PTPS family. QueD subfamily.</text>
</comment>
<evidence type="ECO:0000256" key="4">
    <source>
        <dbReference type="ARBA" id="ARBA00012982"/>
    </source>
</evidence>
<dbReference type="Proteomes" id="UP000295578">
    <property type="component" value="Unassembled WGS sequence"/>
</dbReference>
<dbReference type="Gene3D" id="3.30.479.10">
    <property type="entry name" value="6-pyruvoyl tetrahydropterin synthase/QueD"/>
    <property type="match status" value="1"/>
</dbReference>
<organism evidence="11 12">
    <name type="scientific">Actinomadura darangshiensis</name>
    <dbReference type="NCBI Taxonomy" id="705336"/>
    <lineage>
        <taxon>Bacteria</taxon>
        <taxon>Bacillati</taxon>
        <taxon>Actinomycetota</taxon>
        <taxon>Actinomycetes</taxon>
        <taxon>Streptosporangiales</taxon>
        <taxon>Thermomonosporaceae</taxon>
        <taxon>Actinomadura</taxon>
    </lineage>
</organism>
<keyword evidence="7" id="KW-0862">Zinc</keyword>
<dbReference type="SUPFAM" id="SSF55620">
    <property type="entry name" value="Tetrahydrobiopterin biosynthesis enzymes-like"/>
    <property type="match status" value="1"/>
</dbReference>
<evidence type="ECO:0000256" key="6">
    <source>
        <dbReference type="ARBA" id="ARBA00022723"/>
    </source>
</evidence>
<comment type="pathway">
    <text evidence="2">Purine metabolism; 7-cyano-7-deazaguanine biosynthesis.</text>
</comment>
<comment type="cofactor">
    <cofactor evidence="1">
        <name>Zn(2+)</name>
        <dbReference type="ChEBI" id="CHEBI:29105"/>
    </cofactor>
</comment>
<evidence type="ECO:0000256" key="5">
    <source>
        <dbReference type="ARBA" id="ARBA00018141"/>
    </source>
</evidence>
<name>A0A4R5AVP8_9ACTN</name>
<reference evidence="11 12" key="1">
    <citation type="submission" date="2019-03" db="EMBL/GenBank/DDBJ databases">
        <title>Draft genome sequences of novel Actinobacteria.</title>
        <authorList>
            <person name="Sahin N."/>
            <person name="Ay H."/>
            <person name="Saygin H."/>
        </authorList>
    </citation>
    <scope>NUCLEOTIDE SEQUENCE [LARGE SCALE GENOMIC DNA]</scope>
    <source>
        <strain evidence="11 12">DSM 45941</strain>
    </source>
</reference>
<dbReference type="GO" id="GO:0070497">
    <property type="term" value="F:6-carboxytetrahydropterin synthase activity"/>
    <property type="evidence" value="ECO:0007669"/>
    <property type="project" value="UniProtKB-EC"/>
</dbReference>
<evidence type="ECO:0000256" key="8">
    <source>
        <dbReference type="ARBA" id="ARBA00023239"/>
    </source>
</evidence>